<dbReference type="InterPro" id="IPR020058">
    <property type="entry name" value="Glu/Gln-tRNA-synth_Ib_cat-dom"/>
</dbReference>
<accession>A0A381N6V0</accession>
<dbReference type="Pfam" id="PF00749">
    <property type="entry name" value="tRNA-synt_1c"/>
    <property type="match status" value="1"/>
</dbReference>
<evidence type="ECO:0000256" key="3">
    <source>
        <dbReference type="ARBA" id="ARBA00012835"/>
    </source>
</evidence>
<dbReference type="PANTHER" id="PTHR43311:SF2">
    <property type="entry name" value="GLUTAMATE--TRNA LIGASE, MITOCHONDRIAL-RELATED"/>
    <property type="match status" value="1"/>
</dbReference>
<dbReference type="HAMAP" id="MF_00022">
    <property type="entry name" value="Glu_tRNA_synth_type1"/>
    <property type="match status" value="1"/>
</dbReference>
<dbReference type="Gene3D" id="3.40.50.620">
    <property type="entry name" value="HUPs"/>
    <property type="match status" value="1"/>
</dbReference>
<evidence type="ECO:0000259" key="10">
    <source>
        <dbReference type="Pfam" id="PF00749"/>
    </source>
</evidence>
<keyword evidence="8" id="KW-0030">Aminoacyl-tRNA synthetase</keyword>
<dbReference type="PANTHER" id="PTHR43311">
    <property type="entry name" value="GLUTAMATE--TRNA LIGASE"/>
    <property type="match status" value="1"/>
</dbReference>
<organism evidence="12">
    <name type="scientific">marine metagenome</name>
    <dbReference type="NCBI Taxonomy" id="408172"/>
    <lineage>
        <taxon>unclassified sequences</taxon>
        <taxon>metagenomes</taxon>
        <taxon>ecological metagenomes</taxon>
    </lineage>
</organism>
<evidence type="ECO:0000259" key="11">
    <source>
        <dbReference type="Pfam" id="PF19269"/>
    </source>
</evidence>
<feature type="domain" description="Glutamyl/glutaminyl-tRNA synthetase class Ib catalytic" evidence="10">
    <location>
        <begin position="1"/>
        <end position="319"/>
    </location>
</feature>
<dbReference type="EMBL" id="UINC01000166">
    <property type="protein sequence ID" value="SUZ50360.1"/>
    <property type="molecule type" value="Genomic_DNA"/>
</dbReference>
<dbReference type="GO" id="GO:0000049">
    <property type="term" value="F:tRNA binding"/>
    <property type="evidence" value="ECO:0007669"/>
    <property type="project" value="InterPro"/>
</dbReference>
<dbReference type="GO" id="GO:0004818">
    <property type="term" value="F:glutamate-tRNA ligase activity"/>
    <property type="evidence" value="ECO:0007669"/>
    <property type="project" value="UniProtKB-EC"/>
</dbReference>
<dbReference type="EC" id="6.1.1.17" evidence="3"/>
<evidence type="ECO:0000313" key="12">
    <source>
        <dbReference type="EMBL" id="SUZ50360.1"/>
    </source>
</evidence>
<dbReference type="Gene3D" id="1.10.10.350">
    <property type="match status" value="1"/>
</dbReference>
<evidence type="ECO:0000256" key="9">
    <source>
        <dbReference type="ARBA" id="ARBA00030865"/>
    </source>
</evidence>
<dbReference type="InterPro" id="IPR008925">
    <property type="entry name" value="aa_tRNA-synth_I_cd-bd_sf"/>
</dbReference>
<dbReference type="PRINTS" id="PR00987">
    <property type="entry name" value="TRNASYNTHGLU"/>
</dbReference>
<dbReference type="Pfam" id="PF19269">
    <property type="entry name" value="Anticodon_2"/>
    <property type="match status" value="1"/>
</dbReference>
<dbReference type="InterPro" id="IPR014729">
    <property type="entry name" value="Rossmann-like_a/b/a_fold"/>
</dbReference>
<dbReference type="InterPro" id="IPR020751">
    <property type="entry name" value="aa-tRNA-synth_I_codon-bd_sub2"/>
</dbReference>
<evidence type="ECO:0000256" key="6">
    <source>
        <dbReference type="ARBA" id="ARBA00022840"/>
    </source>
</evidence>
<dbReference type="SUPFAM" id="SSF52374">
    <property type="entry name" value="Nucleotidylyl transferase"/>
    <property type="match status" value="1"/>
</dbReference>
<gene>
    <name evidence="12" type="ORF">METZ01_LOCUS3214</name>
</gene>
<dbReference type="GO" id="GO:0005524">
    <property type="term" value="F:ATP binding"/>
    <property type="evidence" value="ECO:0007669"/>
    <property type="project" value="UniProtKB-KW"/>
</dbReference>
<dbReference type="PROSITE" id="PS00178">
    <property type="entry name" value="AA_TRNA_LIGASE_I"/>
    <property type="match status" value="1"/>
</dbReference>
<name>A0A381N6V0_9ZZZZ</name>
<evidence type="ECO:0000256" key="2">
    <source>
        <dbReference type="ARBA" id="ARBA00007894"/>
    </source>
</evidence>
<evidence type="ECO:0000256" key="8">
    <source>
        <dbReference type="ARBA" id="ARBA00023146"/>
    </source>
</evidence>
<keyword evidence="6" id="KW-0067">ATP-binding</keyword>
<comment type="subcellular location">
    <subcellularLocation>
        <location evidence="1">Mitochondrion</location>
    </subcellularLocation>
</comment>
<dbReference type="GO" id="GO:0008270">
    <property type="term" value="F:zinc ion binding"/>
    <property type="evidence" value="ECO:0007669"/>
    <property type="project" value="InterPro"/>
</dbReference>
<reference evidence="12" key="1">
    <citation type="submission" date="2018-05" db="EMBL/GenBank/DDBJ databases">
        <authorList>
            <person name="Lanie J.A."/>
            <person name="Ng W.-L."/>
            <person name="Kazmierczak K.M."/>
            <person name="Andrzejewski T.M."/>
            <person name="Davidsen T.M."/>
            <person name="Wayne K.J."/>
            <person name="Tettelin H."/>
            <person name="Glass J.I."/>
            <person name="Rusch D."/>
            <person name="Podicherti R."/>
            <person name="Tsui H.-C.T."/>
            <person name="Winkler M.E."/>
        </authorList>
    </citation>
    <scope>NUCLEOTIDE SEQUENCE</scope>
</reference>
<dbReference type="GO" id="GO:0005739">
    <property type="term" value="C:mitochondrion"/>
    <property type="evidence" value="ECO:0007669"/>
    <property type="project" value="UniProtKB-SubCell"/>
</dbReference>
<dbReference type="FunFam" id="3.40.50.620:FF:000045">
    <property type="entry name" value="Glutamate--tRNA ligase, mitochondrial"/>
    <property type="match status" value="1"/>
</dbReference>
<dbReference type="InterPro" id="IPR004527">
    <property type="entry name" value="Glu-tRNA-ligase_bac/mito"/>
</dbReference>
<keyword evidence="7" id="KW-0648">Protein biosynthesis</keyword>
<evidence type="ECO:0000256" key="4">
    <source>
        <dbReference type="ARBA" id="ARBA00022598"/>
    </source>
</evidence>
<dbReference type="InterPro" id="IPR049940">
    <property type="entry name" value="GluQ/Sye"/>
</dbReference>
<comment type="similarity">
    <text evidence="2">Belongs to the class-I aminoacyl-tRNA synthetase family. Glutamate--tRNA ligase type 1 subfamily.</text>
</comment>
<dbReference type="InterPro" id="IPR001412">
    <property type="entry name" value="aa-tRNA-synth_I_CS"/>
</dbReference>
<dbReference type="CDD" id="cd00808">
    <property type="entry name" value="GluRS_core"/>
    <property type="match status" value="1"/>
</dbReference>
<dbReference type="SUPFAM" id="SSF48163">
    <property type="entry name" value="An anticodon-binding domain of class I aminoacyl-tRNA synthetases"/>
    <property type="match status" value="1"/>
</dbReference>
<dbReference type="InterPro" id="IPR045462">
    <property type="entry name" value="aa-tRNA-synth_I_cd-bd"/>
</dbReference>
<dbReference type="InterPro" id="IPR000924">
    <property type="entry name" value="Glu/Gln-tRNA-synth"/>
</dbReference>
<evidence type="ECO:0000256" key="5">
    <source>
        <dbReference type="ARBA" id="ARBA00022741"/>
    </source>
</evidence>
<feature type="domain" description="Aminoacyl-tRNA synthetase class I anticodon-binding" evidence="11">
    <location>
        <begin position="335"/>
        <end position="474"/>
    </location>
</feature>
<evidence type="ECO:0000256" key="1">
    <source>
        <dbReference type="ARBA" id="ARBA00004173"/>
    </source>
</evidence>
<sequence length="478" mass="55606">MVRLRFAPSPTGYLHVGGLRTALFCWFYVRQQGGKLIFRLEDTDQKRLVEGAENGLIGMLEWAGIDLDESPRSGGESGPYRQSERLEIYNQYVRKLLEEDNAYRCFCSLERLEKLKDEQRAKGETPRYDGFCRYLPREEVRRRTDSGEAHVVRMKIPEIPETMVLNDLIRGSVSIETSKTEDQIIIKSDGFPTYHLAVVVDDHLMKITHVVRGEEWLPSFPKHLLLYRYFGWDPPQFAHLPLILNPDRSKLSKRQGDVAVEDFRDQGYLPEVLVNFIALLGWSPAQDQEMFTLSELVEEFSFERVNKSGAVFNREKLDWMNQQYIQNLELEDLRRRLSPFLAKTPYAGEDVTLLRKAVKILQPRLVTLVEIGERLSLFFDDNPEAMDPEVLRLLREDTSKQVLSVFIEQLEFIENLTEDNFRSVVKNVQKATNIKGKNLWLPLRYAITLEAQGPDLKLMVDFFGKEKCLRLVRRAQQL</sequence>
<proteinExistence type="inferred from homology"/>
<protein>
    <recommendedName>
        <fullName evidence="3">glutamate--tRNA ligase</fullName>
        <ecNumber evidence="3">6.1.1.17</ecNumber>
    </recommendedName>
    <alternativeName>
        <fullName evidence="9">Glutamyl-tRNA synthetase</fullName>
    </alternativeName>
</protein>
<dbReference type="NCBIfam" id="TIGR00464">
    <property type="entry name" value="gltX_bact"/>
    <property type="match status" value="1"/>
</dbReference>
<keyword evidence="5" id="KW-0547">Nucleotide-binding</keyword>
<evidence type="ECO:0000256" key="7">
    <source>
        <dbReference type="ARBA" id="ARBA00022917"/>
    </source>
</evidence>
<keyword evidence="4" id="KW-0436">Ligase</keyword>
<dbReference type="GO" id="GO:0006424">
    <property type="term" value="P:glutamyl-tRNA aminoacylation"/>
    <property type="evidence" value="ECO:0007669"/>
    <property type="project" value="InterPro"/>
</dbReference>
<dbReference type="AlphaFoldDB" id="A0A381N6V0"/>
<dbReference type="InterPro" id="IPR033910">
    <property type="entry name" value="GluRS_core"/>
</dbReference>